<proteinExistence type="predicted"/>
<dbReference type="AlphaFoldDB" id="A0ABD6EAK9"/>
<accession>A0ABD6EAK9</accession>
<name>A0ABD6EAK9_9BILA</name>
<dbReference type="Proteomes" id="UP001608902">
    <property type="component" value="Unassembled WGS sequence"/>
</dbReference>
<comment type="caution">
    <text evidence="1">The sequence shown here is derived from an EMBL/GenBank/DDBJ whole genome shotgun (WGS) entry which is preliminary data.</text>
</comment>
<keyword evidence="2" id="KW-1185">Reference proteome</keyword>
<evidence type="ECO:0000313" key="1">
    <source>
        <dbReference type="EMBL" id="MFH4974456.1"/>
    </source>
</evidence>
<gene>
    <name evidence="1" type="ORF">AB6A40_001165</name>
</gene>
<sequence length="144" mass="16066">MTLGASEDDSLRTKAELTTKSSRLSAMRLDEVEKTANNTGLLLTKIYICMFCSVRHLAVIMLVVEALQIQLPSCNSTHRLDSISAKRGNIFCDSDRVLTGDMHVDVTAIACVMYPKKKGTIVLWRIIYSHWDAGDSDGDDQREE</sequence>
<evidence type="ECO:0000313" key="2">
    <source>
        <dbReference type="Proteomes" id="UP001608902"/>
    </source>
</evidence>
<protein>
    <submittedName>
        <fullName evidence="1">Uncharacterized protein</fullName>
    </submittedName>
</protein>
<organism evidence="1 2">
    <name type="scientific">Gnathostoma spinigerum</name>
    <dbReference type="NCBI Taxonomy" id="75299"/>
    <lineage>
        <taxon>Eukaryota</taxon>
        <taxon>Metazoa</taxon>
        <taxon>Ecdysozoa</taxon>
        <taxon>Nematoda</taxon>
        <taxon>Chromadorea</taxon>
        <taxon>Rhabditida</taxon>
        <taxon>Spirurina</taxon>
        <taxon>Gnathostomatomorpha</taxon>
        <taxon>Gnathostomatoidea</taxon>
        <taxon>Gnathostomatidae</taxon>
        <taxon>Gnathostoma</taxon>
    </lineage>
</organism>
<reference evidence="1 2" key="1">
    <citation type="submission" date="2024-08" db="EMBL/GenBank/DDBJ databases">
        <title>Gnathostoma spinigerum genome.</title>
        <authorList>
            <person name="Gonzalez-Bertolin B."/>
            <person name="Monzon S."/>
            <person name="Zaballos A."/>
            <person name="Jimenez P."/>
            <person name="Dekumyoy P."/>
            <person name="Varona S."/>
            <person name="Cuesta I."/>
            <person name="Sumanam S."/>
            <person name="Adisakwattana P."/>
            <person name="Gasser R.B."/>
            <person name="Hernandez-Gonzalez A."/>
            <person name="Young N.D."/>
            <person name="Perteguer M.J."/>
        </authorList>
    </citation>
    <scope>NUCLEOTIDE SEQUENCE [LARGE SCALE GENOMIC DNA]</scope>
    <source>
        <strain evidence="1">AL3</strain>
        <tissue evidence="1">Liver</tissue>
    </source>
</reference>
<dbReference type="EMBL" id="JBGFUD010000403">
    <property type="protein sequence ID" value="MFH4974456.1"/>
    <property type="molecule type" value="Genomic_DNA"/>
</dbReference>